<comment type="caution">
    <text evidence="1">The sequence shown here is derived from an EMBL/GenBank/DDBJ whole genome shotgun (WGS) entry which is preliminary data.</text>
</comment>
<proteinExistence type="predicted"/>
<dbReference type="AlphaFoldDB" id="A0A1R1Y0W0"/>
<evidence type="ECO:0000313" key="2">
    <source>
        <dbReference type="Proteomes" id="UP000187283"/>
    </source>
</evidence>
<protein>
    <recommendedName>
        <fullName evidence="3">Hexosyltransferase</fullName>
    </recommendedName>
</protein>
<organism evidence="1 2">
    <name type="scientific">Smittium culicis</name>
    <dbReference type="NCBI Taxonomy" id="133412"/>
    <lineage>
        <taxon>Eukaryota</taxon>
        <taxon>Fungi</taxon>
        <taxon>Fungi incertae sedis</taxon>
        <taxon>Zoopagomycota</taxon>
        <taxon>Kickxellomycotina</taxon>
        <taxon>Harpellomycetes</taxon>
        <taxon>Harpellales</taxon>
        <taxon>Legeriomycetaceae</taxon>
        <taxon>Smittium</taxon>
    </lineage>
</organism>
<accession>A0A1R1Y0W0</accession>
<reference evidence="1 2" key="1">
    <citation type="submission" date="2017-01" db="EMBL/GenBank/DDBJ databases">
        <authorList>
            <person name="Mah S.A."/>
            <person name="Swanson W.J."/>
            <person name="Moy G.W."/>
            <person name="Vacquier V.D."/>
        </authorList>
    </citation>
    <scope>NUCLEOTIDE SEQUENCE [LARGE SCALE GENOMIC DNA]</scope>
    <source>
        <strain evidence="1 2">GSMNP</strain>
    </source>
</reference>
<keyword evidence="2" id="KW-1185">Reference proteome</keyword>
<evidence type="ECO:0008006" key="3">
    <source>
        <dbReference type="Google" id="ProtNLM"/>
    </source>
</evidence>
<gene>
    <name evidence="1" type="ORF">AYI70_g4017</name>
</gene>
<name>A0A1R1Y0W0_9FUNG</name>
<dbReference type="EMBL" id="LSSN01001205">
    <property type="protein sequence ID" value="OMJ20581.1"/>
    <property type="molecule type" value="Genomic_DNA"/>
</dbReference>
<sequence length="120" mass="14098">MDFDAILDKNYVHGVLKFIADNHHKYIYYGNLITRYDTVFNGGNFYALSSSLFRHYCNCHVESPDSFEEDLWFGSVIKECLDAKSQYKNLYYMQNDITKILHKEYFASGVQLKLGRKVNT</sequence>
<evidence type="ECO:0000313" key="1">
    <source>
        <dbReference type="EMBL" id="OMJ20581.1"/>
    </source>
</evidence>
<dbReference type="OrthoDB" id="2360774at2759"/>
<dbReference type="Proteomes" id="UP000187283">
    <property type="component" value="Unassembled WGS sequence"/>
</dbReference>